<reference evidence="4" key="1">
    <citation type="submission" date="2017-02" db="UniProtKB">
        <authorList>
            <consortium name="WormBaseParasite"/>
        </authorList>
    </citation>
    <scope>IDENTIFICATION</scope>
</reference>
<sequence>MVAPHLKRLTIIELQRAGHSTTSIANLQKCIPEQSARPRIDIVKHDWMWKGEYDLEENPQKSEEVAENPQKSEEVAEGNGRCAENQPIKRAVHSG</sequence>
<gene>
    <name evidence="2" type="ORF">NBR_LOCUS7468</name>
</gene>
<organism evidence="4">
    <name type="scientific">Nippostrongylus brasiliensis</name>
    <name type="common">Rat hookworm</name>
    <dbReference type="NCBI Taxonomy" id="27835"/>
    <lineage>
        <taxon>Eukaryota</taxon>
        <taxon>Metazoa</taxon>
        <taxon>Ecdysozoa</taxon>
        <taxon>Nematoda</taxon>
        <taxon>Chromadorea</taxon>
        <taxon>Rhabditida</taxon>
        <taxon>Rhabditina</taxon>
        <taxon>Rhabditomorpha</taxon>
        <taxon>Strongyloidea</taxon>
        <taxon>Heligmosomidae</taxon>
        <taxon>Nippostrongylus</taxon>
    </lineage>
</organism>
<evidence type="ECO:0000313" key="3">
    <source>
        <dbReference type="Proteomes" id="UP000271162"/>
    </source>
</evidence>
<dbReference type="WBParaSite" id="NBR_0000746701-mRNA-1">
    <property type="protein sequence ID" value="NBR_0000746701-mRNA-1"/>
    <property type="gene ID" value="NBR_0000746701"/>
</dbReference>
<name>A0A0N4XX01_NIPBR</name>
<protein>
    <submittedName>
        <fullName evidence="4">HTH_48 domain-containing protein</fullName>
    </submittedName>
</protein>
<proteinExistence type="predicted"/>
<dbReference type="AlphaFoldDB" id="A0A0N4XX01"/>
<dbReference type="Proteomes" id="UP000271162">
    <property type="component" value="Unassembled WGS sequence"/>
</dbReference>
<feature type="compositionally biased region" description="Basic and acidic residues" evidence="1">
    <location>
        <begin position="54"/>
        <end position="74"/>
    </location>
</feature>
<keyword evidence="3" id="KW-1185">Reference proteome</keyword>
<dbReference type="EMBL" id="UYSL01019891">
    <property type="protein sequence ID" value="VDL71057.1"/>
    <property type="molecule type" value="Genomic_DNA"/>
</dbReference>
<feature type="region of interest" description="Disordered" evidence="1">
    <location>
        <begin position="54"/>
        <end position="95"/>
    </location>
</feature>
<evidence type="ECO:0000313" key="2">
    <source>
        <dbReference type="EMBL" id="VDL71057.1"/>
    </source>
</evidence>
<evidence type="ECO:0000313" key="4">
    <source>
        <dbReference type="WBParaSite" id="NBR_0000746701-mRNA-1"/>
    </source>
</evidence>
<accession>A0A0N4XX01</accession>
<evidence type="ECO:0000256" key="1">
    <source>
        <dbReference type="SAM" id="MobiDB-lite"/>
    </source>
</evidence>
<reference evidence="2 3" key="2">
    <citation type="submission" date="2018-11" db="EMBL/GenBank/DDBJ databases">
        <authorList>
            <consortium name="Pathogen Informatics"/>
        </authorList>
    </citation>
    <scope>NUCLEOTIDE SEQUENCE [LARGE SCALE GENOMIC DNA]</scope>
</reference>